<feature type="signal peptide" evidence="2">
    <location>
        <begin position="1"/>
        <end position="22"/>
    </location>
</feature>
<comment type="caution">
    <text evidence="4">The sequence shown here is derived from an EMBL/GenBank/DDBJ whole genome shotgun (WGS) entry which is preliminary data.</text>
</comment>
<dbReference type="RefSeq" id="WP_344976498.1">
    <property type="nucleotide sequence ID" value="NZ_BAABFN010000002.1"/>
</dbReference>
<name>A0ABP8FJU7_9BACT</name>
<dbReference type="InterPro" id="IPR000792">
    <property type="entry name" value="Tscrpt_reg_LuxR_C"/>
</dbReference>
<evidence type="ECO:0000256" key="1">
    <source>
        <dbReference type="SAM" id="Phobius"/>
    </source>
</evidence>
<keyword evidence="1" id="KW-0812">Transmembrane</keyword>
<dbReference type="InterPro" id="IPR015943">
    <property type="entry name" value="WD40/YVTN_repeat-like_dom_sf"/>
</dbReference>
<dbReference type="Pfam" id="PF07494">
    <property type="entry name" value="Reg_prop"/>
    <property type="match status" value="1"/>
</dbReference>
<organism evidence="4 5">
    <name type="scientific">Compostibacter hankyongensis</name>
    <dbReference type="NCBI Taxonomy" id="1007089"/>
    <lineage>
        <taxon>Bacteria</taxon>
        <taxon>Pseudomonadati</taxon>
        <taxon>Bacteroidota</taxon>
        <taxon>Chitinophagia</taxon>
        <taxon>Chitinophagales</taxon>
        <taxon>Chitinophagaceae</taxon>
        <taxon>Compostibacter</taxon>
    </lineage>
</organism>
<keyword evidence="1" id="KW-0472">Membrane</keyword>
<keyword evidence="5" id="KW-1185">Reference proteome</keyword>
<gene>
    <name evidence="4" type="ORF">GCM10023143_10270</name>
</gene>
<dbReference type="InterPro" id="IPR036388">
    <property type="entry name" value="WH-like_DNA-bd_sf"/>
</dbReference>
<protein>
    <recommendedName>
        <fullName evidence="3">HTH luxR-type domain-containing protein</fullName>
    </recommendedName>
</protein>
<reference evidence="5" key="1">
    <citation type="journal article" date="2019" name="Int. J. Syst. Evol. Microbiol.">
        <title>The Global Catalogue of Microorganisms (GCM) 10K type strain sequencing project: providing services to taxonomists for standard genome sequencing and annotation.</title>
        <authorList>
            <consortium name="The Broad Institute Genomics Platform"/>
            <consortium name="The Broad Institute Genome Sequencing Center for Infectious Disease"/>
            <person name="Wu L."/>
            <person name="Ma J."/>
        </authorList>
    </citation>
    <scope>NUCLEOTIDE SEQUENCE [LARGE SCALE GENOMIC DNA]</scope>
    <source>
        <strain evidence="5">JCM 17664</strain>
    </source>
</reference>
<sequence>MSCKQKNILLLFGLLCLGNALPARHLSFPGVPRIINYTNETYGGYNQNWSVTQDENGVMYFANSKGLLSFDGSRWELYELPDKQIVRSVSSDGKGRIYTGGFAELGYWQRQPWGKLVYHSLASRIKAPLFRQEEIWKILASRQEIFFQSFSTLYFLRGGKVSTVKGPNSLFYLFRVRGRDFVQVLQYGLYELQDGHLVKIPGSDFLAKAEVISILPYGRSSFLIGTDKQGLFLYDGHSFRPFDSELSDFLQANELNNGIQLDGDTYAFGTILNGLVIADGEGNILFHLNQSNGLQNNTVLALFRDRAGNLWAAMDKGIDQVVLHSPFLHYRDTKGRLGTVYAAAVFHGRLYIGTNHGLFVKDLGDGQNDTDGFSLIPELKGQVWNLSVFDGQLLCGHNRGTFRIGDHRIVRLSTIGGGWVIRRLKQDSTALIQGTYNGLVIYRKDASGNWAFANQVKGSQQLPVQQLEEDESGRIWIRHVYKSIYDLRLSPDLGRVTSIREMDRSSGLPAGVRYNLFWHDGAVAVASPAGIFKWVESRRHFVADTALKSSLGSYFYSRRIIPAGPSCWWLIKDDNRLGYLENPSSPDIYTFYTRGFPLVSGFEAIVPVGDGSYLLGNEDGFGLFDKKRLHRQPEAPAPAIREISCSAGGRTLPLDSLLPAPGSYPRLAYRYNSLSFRVAVPVYDRVPHFRFMLQRSGEDGVWSSWSGSGTREYGNLSPGSYVFWVMSDVSDERVSFSFEILPPWYRSVWAKTGYLLLLAGIVLLFYRLHRLKLRRQHARLQRRMEKRLRAGQEQSERKLLLFQQQQLEQDVLRKSEALANSTLNLIKEKELFQKIRKELKNIREEAGKDFPVQHYQRLMRTLDKHMDSRDEWKLFEEGFNTVHETFFKKLLERYPGLSPQDLKLAAYLKMNLSSKEIAPLLNISVRGVEIKRYRLRKRLDLPQDQNLTEFMMNI</sequence>
<keyword evidence="1" id="KW-1133">Transmembrane helix</keyword>
<evidence type="ECO:0000256" key="2">
    <source>
        <dbReference type="SAM" id="SignalP"/>
    </source>
</evidence>
<dbReference type="EMBL" id="BAABFN010000002">
    <property type="protein sequence ID" value="GAA4305191.1"/>
    <property type="molecule type" value="Genomic_DNA"/>
</dbReference>
<proteinExistence type="predicted"/>
<dbReference type="InterPro" id="IPR011110">
    <property type="entry name" value="Reg_prop"/>
</dbReference>
<dbReference type="SUPFAM" id="SSF46894">
    <property type="entry name" value="C-terminal effector domain of the bipartite response regulators"/>
    <property type="match status" value="1"/>
</dbReference>
<feature type="chain" id="PRO_5045511471" description="HTH luxR-type domain-containing protein" evidence="2">
    <location>
        <begin position="23"/>
        <end position="954"/>
    </location>
</feature>
<dbReference type="Gene3D" id="2.60.40.10">
    <property type="entry name" value="Immunoglobulins"/>
    <property type="match status" value="1"/>
</dbReference>
<feature type="transmembrane region" description="Helical" evidence="1">
    <location>
        <begin position="748"/>
        <end position="766"/>
    </location>
</feature>
<dbReference type="SMART" id="SM00421">
    <property type="entry name" value="HTH_LUXR"/>
    <property type="match status" value="1"/>
</dbReference>
<dbReference type="InterPro" id="IPR013783">
    <property type="entry name" value="Ig-like_fold"/>
</dbReference>
<accession>A0ABP8FJU7</accession>
<feature type="domain" description="HTH luxR-type" evidence="3">
    <location>
        <begin position="894"/>
        <end position="951"/>
    </location>
</feature>
<keyword evidence="2" id="KW-0732">Signal</keyword>
<evidence type="ECO:0000313" key="4">
    <source>
        <dbReference type="EMBL" id="GAA4305191.1"/>
    </source>
</evidence>
<dbReference type="Gene3D" id="1.10.10.10">
    <property type="entry name" value="Winged helix-like DNA-binding domain superfamily/Winged helix DNA-binding domain"/>
    <property type="match status" value="1"/>
</dbReference>
<dbReference type="Proteomes" id="UP001501207">
    <property type="component" value="Unassembled WGS sequence"/>
</dbReference>
<dbReference type="Gene3D" id="2.130.10.10">
    <property type="entry name" value="YVTN repeat-like/Quinoprotein amine dehydrogenase"/>
    <property type="match status" value="2"/>
</dbReference>
<evidence type="ECO:0000259" key="3">
    <source>
        <dbReference type="SMART" id="SM00421"/>
    </source>
</evidence>
<evidence type="ECO:0000313" key="5">
    <source>
        <dbReference type="Proteomes" id="UP001501207"/>
    </source>
</evidence>
<dbReference type="InterPro" id="IPR016032">
    <property type="entry name" value="Sig_transdc_resp-reg_C-effctor"/>
</dbReference>